<name>A0A8S5R243_9CAUD</name>
<evidence type="ECO:0008006" key="2">
    <source>
        <dbReference type="Google" id="ProtNLM"/>
    </source>
</evidence>
<proteinExistence type="predicted"/>
<accession>A0A8S5R243</accession>
<protein>
    <recommendedName>
        <fullName evidence="2">Tail fiber protein</fullName>
    </recommendedName>
</protein>
<sequence>MAEYNFTIENKTNTGYDQLYPATKGEQVDVSEIATDLGLSGTVNVNDALKAAYEHGGGSSGTTPELTPIVATSSDGLTYTCTASHITSLTKGAMLTIMPDTVSKRVDPYLNVNGLGNKYIERALGTSLTSIKDFRNVSWMSANRPLRLMYNGTYWIAADYVSVDYTDLEGLKGTIALGTRKGTNSDAIEIPTSARARFLIYGSDSGGTGECLFFATSLQSGVKLFYGVSEPVNGSFSDITWNTSNISIKFSTTGNYLTRDRCNSSLCDYWYIIFY</sequence>
<organism evidence="1">
    <name type="scientific">Siphoviridae sp. ct6d71</name>
    <dbReference type="NCBI Taxonomy" id="2826298"/>
    <lineage>
        <taxon>Viruses</taxon>
        <taxon>Duplodnaviria</taxon>
        <taxon>Heunggongvirae</taxon>
        <taxon>Uroviricota</taxon>
        <taxon>Caudoviricetes</taxon>
    </lineage>
</organism>
<evidence type="ECO:0000313" key="1">
    <source>
        <dbReference type="EMBL" id="DAE25424.1"/>
    </source>
</evidence>
<dbReference type="EMBL" id="BK015797">
    <property type="protein sequence ID" value="DAE25424.1"/>
    <property type="molecule type" value="Genomic_DNA"/>
</dbReference>
<reference evidence="1" key="1">
    <citation type="journal article" date="2021" name="Proc. Natl. Acad. Sci. U.S.A.">
        <title>A Catalog of Tens of Thousands of Viruses from Human Metagenomes Reveals Hidden Associations with Chronic Diseases.</title>
        <authorList>
            <person name="Tisza M.J."/>
            <person name="Buck C.B."/>
        </authorList>
    </citation>
    <scope>NUCLEOTIDE SEQUENCE</scope>
    <source>
        <strain evidence="1">Ct6d71</strain>
    </source>
</reference>